<organism evidence="1 2">
    <name type="scientific">Pyronema omphalodes (strain CBS 100304)</name>
    <name type="common">Pyronema confluens</name>
    <dbReference type="NCBI Taxonomy" id="1076935"/>
    <lineage>
        <taxon>Eukaryota</taxon>
        <taxon>Fungi</taxon>
        <taxon>Dikarya</taxon>
        <taxon>Ascomycota</taxon>
        <taxon>Pezizomycotina</taxon>
        <taxon>Pezizomycetes</taxon>
        <taxon>Pezizales</taxon>
        <taxon>Pyronemataceae</taxon>
        <taxon>Pyronema</taxon>
    </lineage>
</organism>
<reference evidence="1 2" key="1">
    <citation type="journal article" date="2013" name="PLoS Genet.">
        <title>The genome and development-dependent transcriptomes of Pyronema confluens: a window into fungal evolution.</title>
        <authorList>
            <person name="Traeger S."/>
            <person name="Altegoer F."/>
            <person name="Freitag M."/>
            <person name="Gabaldon T."/>
            <person name="Kempken F."/>
            <person name="Kumar A."/>
            <person name="Marcet-Houben M."/>
            <person name="Poggeler S."/>
            <person name="Stajich J.E."/>
            <person name="Nowrousian M."/>
        </authorList>
    </citation>
    <scope>NUCLEOTIDE SEQUENCE [LARGE SCALE GENOMIC DNA]</scope>
    <source>
        <strain evidence="2">CBS 100304</strain>
        <tissue evidence="1">Vegetative mycelium</tissue>
    </source>
</reference>
<dbReference type="Proteomes" id="UP000018144">
    <property type="component" value="Unassembled WGS sequence"/>
</dbReference>
<gene>
    <name evidence="1" type="ORF">PCON_08104</name>
</gene>
<evidence type="ECO:0000313" key="2">
    <source>
        <dbReference type="Proteomes" id="UP000018144"/>
    </source>
</evidence>
<sequence length="58" mass="6692">MATLIFMKVSQGQYNRLRIEIQINYFRILYGIIRIMAEALGIASGISTRRRSRSYHGG</sequence>
<dbReference type="AlphaFoldDB" id="U4LDY1"/>
<accession>U4LDY1</accession>
<dbReference type="EMBL" id="HF935418">
    <property type="protein sequence ID" value="CCX30078.1"/>
    <property type="molecule type" value="Genomic_DNA"/>
</dbReference>
<proteinExistence type="predicted"/>
<name>U4LDY1_PYROM</name>
<keyword evidence="2" id="KW-1185">Reference proteome</keyword>
<protein>
    <submittedName>
        <fullName evidence="1">Uncharacterized protein</fullName>
    </submittedName>
</protein>
<evidence type="ECO:0000313" key="1">
    <source>
        <dbReference type="EMBL" id="CCX30078.1"/>
    </source>
</evidence>